<feature type="compositionally biased region" description="Polar residues" evidence="7">
    <location>
        <begin position="459"/>
        <end position="470"/>
    </location>
</feature>
<feature type="transmembrane region" description="Helical" evidence="8">
    <location>
        <begin position="1473"/>
        <end position="1491"/>
    </location>
</feature>
<feature type="transmembrane region" description="Helical" evidence="8">
    <location>
        <begin position="754"/>
        <end position="774"/>
    </location>
</feature>
<dbReference type="CDD" id="cd03263">
    <property type="entry name" value="ABC_subfamily_A"/>
    <property type="match status" value="2"/>
</dbReference>
<feature type="transmembrane region" description="Helical" evidence="8">
    <location>
        <begin position="827"/>
        <end position="847"/>
    </location>
</feature>
<evidence type="ECO:0000313" key="12">
    <source>
        <dbReference type="RefSeq" id="XP_023167074.2"/>
    </source>
</evidence>
<dbReference type="Pfam" id="PF00005">
    <property type="entry name" value="ABC_tran"/>
    <property type="match status" value="2"/>
</dbReference>
<dbReference type="InterPro" id="IPR003439">
    <property type="entry name" value="ABC_transporter-like_ATP-bd"/>
</dbReference>
<feature type="domain" description="ABC transporter" evidence="9">
    <location>
        <begin position="871"/>
        <end position="1094"/>
    </location>
</feature>
<evidence type="ECO:0000256" key="8">
    <source>
        <dbReference type="SAM" id="Phobius"/>
    </source>
</evidence>
<dbReference type="RefSeq" id="XP_023167073.2">
    <property type="nucleotide sequence ID" value="XM_023311305.2"/>
</dbReference>
<feature type="transmembrane region" description="Helical" evidence="8">
    <location>
        <begin position="719"/>
        <end position="742"/>
    </location>
</feature>
<keyword evidence="4 11" id="KW-0067">ATP-binding</keyword>
<dbReference type="CTD" id="318066"/>
<gene>
    <name evidence="11 12 13" type="primary">LOC111596864</name>
</gene>
<dbReference type="InterPro" id="IPR026082">
    <property type="entry name" value="ABCA"/>
</dbReference>
<dbReference type="GO" id="GO:0005524">
    <property type="term" value="F:ATP binding"/>
    <property type="evidence" value="ECO:0007669"/>
    <property type="project" value="UniProtKB-KW"/>
</dbReference>
<keyword evidence="6 8" id="KW-0472">Membrane</keyword>
<dbReference type="GO" id="GO:0016020">
    <property type="term" value="C:membrane"/>
    <property type="evidence" value="ECO:0007669"/>
    <property type="project" value="UniProtKB-SubCell"/>
</dbReference>
<dbReference type="InterPro" id="IPR027417">
    <property type="entry name" value="P-loop_NTPase"/>
</dbReference>
<feature type="transmembrane region" description="Helical" evidence="8">
    <location>
        <begin position="642"/>
        <end position="663"/>
    </location>
</feature>
<feature type="transmembrane region" description="Helical" evidence="8">
    <location>
        <begin position="1226"/>
        <end position="1245"/>
    </location>
</feature>
<feature type="domain" description="ABC transporter" evidence="9">
    <location>
        <begin position="1658"/>
        <end position="1876"/>
    </location>
</feature>
<protein>
    <submittedName>
        <fullName evidence="11 12">ATP-binding cassette sub-family A member 12</fullName>
    </submittedName>
</protein>
<feature type="compositionally biased region" description="Polar residues" evidence="7">
    <location>
        <begin position="504"/>
        <end position="514"/>
    </location>
</feature>
<dbReference type="OrthoDB" id="8061355at2759"/>
<dbReference type="FunFam" id="3.40.50.300:FF:001574">
    <property type="entry name" value="Uncharacterized protein, isoform C"/>
    <property type="match status" value="1"/>
</dbReference>
<feature type="transmembrane region" description="Helical" evidence="8">
    <location>
        <begin position="1503"/>
        <end position="1529"/>
    </location>
</feature>
<sequence length="2002" mass="226214">MSFRMREVKALLRKDVIVRWRQKGLSLTVIVWPLLAFMLIYLIRLRYDSEQMDACQFPTRLLPTKNQVVPSAFSYICSIENKCLSTEPYEEYSKWQEAPLHSVIDIVNVFVTDDRLYNALIELPEKANFVNAITTLLTSSHLDLIRSNISQIVSLVPEIERLMNYSFDITKLFSNRETFVKLGILLCGHPFPSTESIPLVNDILYSDDLSEVNDDELKAMPTKYCKRLYLDVTSTNQGKLTWNFVKPIIQGKILYTPPNADTESIVNFTNGTFEEIGRLRNVSKAAAIIVDKLHTNATFGQAFDNLLKLARSPLVQSLVGSEFNVEEIERIMNYVRTNELIHQILTTISDLLECISVDRFEPVSSVYKLRHRAYELNQQRLFLAALNFEDVSGQHITYRLHMDTDNTQPTFENKNRFWFPGPASSMLVDLKYHRGFVQLMQMVDLAIIKHKRQELGPGENSQSDETSRPTISLKRVDDDEDLFNNEDEDNDDNADDFEHDESSSNEYSTTTLSAQPDDEEDTTIVEQKEMRETTTLHGSKRETETSTVNPDFKFLSNDNSDDIKLPDGIQDALNEALADGRLNLDFRGGRVKRQGLLDLLSSFGNGIDNVKGIKYDVDEMQFYTKQFPYPAYVRDDFKRGIYLAQAVQVCFCLGLVVAVAVCVRERIWMRESRNSLLMRSMGMHAHSELIAWILISFVELFVIFGLVSLVLYIGGILVYTNWFFMMFYCLAFGACLISFCYMCSNFFISANIGAVAAALLFFITLCPFIIVLLFDAKLNLLESFLVNLSFTTAFAKGWSELLRMELQEQGMTVGHLVKLGPAGSECALAFLMFIFDLMLYAVIGYGYQRYKKTNYSFVRVTRAQLDAKLGASLTCVTKMYGHKYALSNLSVDFARNQVSCLLGRNGAGKSTLIKLLTGQTVQTTGQVVLAGQHNVGVCWQDNVLIPKLTAREHLELYAQLKLDAVDSECVSAKQEVRRTLKSLNFGKYENYYAYQLSGGYKRRLCVAIAFIASPSVVILDEPCNGVDAKARKDIWQLIEQLRQGRAVLFATHFLDEAKYLSDALFIMRNGRIIAQHSRDSLQRICTSDYSMEMRCLDANASTTIIQRAQQLLRQSHVLPGRETQHLIISATYAENLTPAAVQFLEFLQAQEAAGHISDLMLNSSSTLEQEFEQLNRKDESLVQMMPTTSSIVTGATDVLEQPPGFWTHFMLLLGKRRRHLMRNYRLLLYVLLLPAIFELCAMWFVSYRLDDDFDTVLPLSRTLYPQSAQVMSGEKFTEFTETVYGNLTSNCQTDFECGEFTSSRDAFNWVLNSLDKYRGRRYGGYGINGTGATVWYNNKGYHAMVAWLNDLNSQLLRSSVSNSSYDIRILNEPWKLAFAELSTSSVLRQAGDSCMVFILLVAFSLVVAAASVYLVNERVNGEKLQQRLSGVSAATYWLVAILWDYLIMVLALIICLAIVLIFNMPVFVDRQQLMGIVALSLMFSFACVPAVHVAEKIFTDSSIAIVSIFCANIIIPVITMGIVLILGVVGDSPTWDTWRHGLNKAFLIFPQHALGDGLLELCKNYMVAVVFKRYDIDSYKLPLASDLLQRHFIALTIVGIICLLLNLLIECHLLSHLWQQMASLLDCQYRRELRKLGQLKLVNIQSIFKSCVSADEALRVENLWLAYRRGRYAVRQVHFGVQRGECFGLLGKNGAGKSTIFKILTRQLLPDVGHVYFEHPGVSYCPQSNPLDPLLTVKECILLYGQLRGIKQLDLLLERILDTYELRNYRDIQVKKLSGGNRRKLTVAISCCGYTPTVLMDEPTSDMDPVTRSFIYRTIEQLLVARRAVLLTSHSISEIEHLCQRVAVLKDGQLVASNSPSELKSQHGGYYAVSCFCAPIQQAQLAKILPQHLPGACELLHYAHSLRFLVKVRQPHSSEATSSIKQPTLAALFEAVRVMSGTLELAAHFAISRCRFETVFERILDNCESVSNGGSDLPSKSVAVSGSLETGYVHCGYEETAT</sequence>
<dbReference type="KEGG" id="dhe:111596864"/>
<dbReference type="FunFam" id="3.40.50.300:FF:001253">
    <property type="entry name" value="ATP-binding cassette protein subfamily A, member 10"/>
    <property type="match status" value="1"/>
</dbReference>
<feature type="transmembrane region" description="Helical" evidence="8">
    <location>
        <begin position="689"/>
        <end position="713"/>
    </location>
</feature>
<evidence type="ECO:0000313" key="10">
    <source>
        <dbReference type="Proteomes" id="UP000504633"/>
    </source>
</evidence>
<dbReference type="PROSITE" id="PS50893">
    <property type="entry name" value="ABC_TRANSPORTER_2"/>
    <property type="match status" value="2"/>
</dbReference>
<evidence type="ECO:0000256" key="6">
    <source>
        <dbReference type="ARBA" id="ARBA00023136"/>
    </source>
</evidence>
<evidence type="ECO:0000256" key="7">
    <source>
        <dbReference type="SAM" id="MobiDB-lite"/>
    </source>
</evidence>
<dbReference type="PANTHER" id="PTHR19229:SF241">
    <property type="entry name" value="ABC TRANSPORTER DOMAIN-CONTAINING PROTEIN"/>
    <property type="match status" value="1"/>
</dbReference>
<dbReference type="GeneID" id="111596864"/>
<accession>A0A6J1LQ50</accession>
<evidence type="ECO:0000256" key="2">
    <source>
        <dbReference type="ARBA" id="ARBA00022692"/>
    </source>
</evidence>
<evidence type="ECO:0000259" key="9">
    <source>
        <dbReference type="PROSITE" id="PS50893"/>
    </source>
</evidence>
<dbReference type="PANTHER" id="PTHR19229">
    <property type="entry name" value="ATP-BINDING CASSETTE TRANSPORTER SUBFAMILY A ABCA"/>
    <property type="match status" value="1"/>
</dbReference>
<dbReference type="InterPro" id="IPR013525">
    <property type="entry name" value="ABC2_TM"/>
</dbReference>
<evidence type="ECO:0000256" key="1">
    <source>
        <dbReference type="ARBA" id="ARBA00004141"/>
    </source>
</evidence>
<feature type="compositionally biased region" description="Basic and acidic residues" evidence="7">
    <location>
        <begin position="526"/>
        <end position="544"/>
    </location>
</feature>
<feature type="compositionally biased region" description="Acidic residues" evidence="7">
    <location>
        <begin position="478"/>
        <end position="499"/>
    </location>
</feature>
<dbReference type="GO" id="GO:0140359">
    <property type="term" value="F:ABC-type transporter activity"/>
    <property type="evidence" value="ECO:0007669"/>
    <property type="project" value="InterPro"/>
</dbReference>
<dbReference type="SUPFAM" id="SSF52540">
    <property type="entry name" value="P-loop containing nucleoside triphosphate hydrolases"/>
    <property type="match status" value="2"/>
</dbReference>
<dbReference type="Pfam" id="PF12698">
    <property type="entry name" value="ABC2_membrane_3"/>
    <property type="match status" value="2"/>
</dbReference>
<evidence type="ECO:0000313" key="11">
    <source>
        <dbReference type="RefSeq" id="XP_023167073.2"/>
    </source>
</evidence>
<dbReference type="SMART" id="SM00382">
    <property type="entry name" value="AAA"/>
    <property type="match status" value="2"/>
</dbReference>
<keyword evidence="3" id="KW-0547">Nucleotide-binding</keyword>
<evidence type="ECO:0000256" key="3">
    <source>
        <dbReference type="ARBA" id="ARBA00022741"/>
    </source>
</evidence>
<dbReference type="RefSeq" id="XP_023167075.2">
    <property type="nucleotide sequence ID" value="XM_023311307.2"/>
</dbReference>
<dbReference type="OMA" id="TYIVREH"/>
<feature type="region of interest" description="Disordered" evidence="7">
    <location>
        <begin position="454"/>
        <end position="550"/>
    </location>
</feature>
<keyword evidence="2 8" id="KW-0812">Transmembrane</keyword>
<dbReference type="Proteomes" id="UP000504633">
    <property type="component" value="Unplaced"/>
</dbReference>
<reference evidence="11 12" key="1">
    <citation type="submission" date="2025-04" db="UniProtKB">
        <authorList>
            <consortium name="RefSeq"/>
        </authorList>
    </citation>
    <scope>IDENTIFICATION</scope>
    <source>
        <strain evidence="11 12">15085-1641.00</strain>
        <tissue evidence="11 12">Whole body</tissue>
    </source>
</reference>
<feature type="transmembrane region" description="Helical" evidence="8">
    <location>
        <begin position="1591"/>
        <end position="1609"/>
    </location>
</feature>
<keyword evidence="10" id="KW-1185">Reference proteome</keyword>
<dbReference type="RefSeq" id="XP_023167074.2">
    <property type="nucleotide sequence ID" value="XM_023311306.2"/>
</dbReference>
<name>A0A6J1LQ50_DROHY</name>
<evidence type="ECO:0000313" key="13">
    <source>
        <dbReference type="RefSeq" id="XP_023167075.2"/>
    </source>
</evidence>
<proteinExistence type="predicted"/>
<dbReference type="GO" id="GO:0016887">
    <property type="term" value="F:ATP hydrolysis activity"/>
    <property type="evidence" value="ECO:0007669"/>
    <property type="project" value="InterPro"/>
</dbReference>
<evidence type="ECO:0000256" key="5">
    <source>
        <dbReference type="ARBA" id="ARBA00022989"/>
    </source>
</evidence>
<dbReference type="Gene3D" id="3.40.50.300">
    <property type="entry name" value="P-loop containing nucleotide triphosphate hydrolases"/>
    <property type="match status" value="2"/>
</dbReference>
<dbReference type="InterPro" id="IPR003593">
    <property type="entry name" value="AAA+_ATPase"/>
</dbReference>
<keyword evidence="5 8" id="KW-1133">Transmembrane helix</keyword>
<organism evidence="10 11">
    <name type="scientific">Drosophila hydei</name>
    <name type="common">Fruit fly</name>
    <dbReference type="NCBI Taxonomy" id="7224"/>
    <lineage>
        <taxon>Eukaryota</taxon>
        <taxon>Metazoa</taxon>
        <taxon>Ecdysozoa</taxon>
        <taxon>Arthropoda</taxon>
        <taxon>Hexapoda</taxon>
        <taxon>Insecta</taxon>
        <taxon>Pterygota</taxon>
        <taxon>Neoptera</taxon>
        <taxon>Endopterygota</taxon>
        <taxon>Diptera</taxon>
        <taxon>Brachycera</taxon>
        <taxon>Muscomorpha</taxon>
        <taxon>Ephydroidea</taxon>
        <taxon>Drosophilidae</taxon>
        <taxon>Drosophila</taxon>
    </lineage>
</organism>
<feature type="transmembrane region" description="Helical" evidence="8">
    <location>
        <begin position="1395"/>
        <end position="1415"/>
    </location>
</feature>
<evidence type="ECO:0000256" key="4">
    <source>
        <dbReference type="ARBA" id="ARBA00022840"/>
    </source>
</evidence>
<comment type="subcellular location">
    <subcellularLocation>
        <location evidence="1">Membrane</location>
        <topology evidence="1">Multi-pass membrane protein</topology>
    </subcellularLocation>
</comment>
<feature type="transmembrane region" description="Helical" evidence="8">
    <location>
        <begin position="1436"/>
        <end position="1461"/>
    </location>
</feature>
<feature type="transmembrane region" description="Helical" evidence="8">
    <location>
        <begin position="24"/>
        <end position="43"/>
    </location>
</feature>
<dbReference type="GO" id="GO:0005319">
    <property type="term" value="F:lipid transporter activity"/>
    <property type="evidence" value="ECO:0007669"/>
    <property type="project" value="TreeGrafter"/>
</dbReference>